<reference evidence="6" key="2">
    <citation type="submission" date="2021-02" db="EMBL/GenBank/DDBJ databases">
        <title>Aspergillus puulaauensis MK2 genome sequence.</title>
        <authorList>
            <person name="Futagami T."/>
            <person name="Mori K."/>
            <person name="Kadooka C."/>
            <person name="Tanaka T."/>
        </authorList>
    </citation>
    <scope>NUCLEOTIDE SEQUENCE</scope>
    <source>
        <strain evidence="6">MK2</strain>
    </source>
</reference>
<dbReference type="PANTHER" id="PTHR10543">
    <property type="entry name" value="BETA-CAROTENE DIOXYGENASE"/>
    <property type="match status" value="1"/>
</dbReference>
<dbReference type="InterPro" id="IPR011047">
    <property type="entry name" value="Quinoprotein_ADH-like_sf"/>
</dbReference>
<dbReference type="GO" id="GO:0016121">
    <property type="term" value="P:carotene catabolic process"/>
    <property type="evidence" value="ECO:0007669"/>
    <property type="project" value="TreeGrafter"/>
</dbReference>
<dbReference type="Proteomes" id="UP000654913">
    <property type="component" value="Chromosome 6"/>
</dbReference>
<organism evidence="6 7">
    <name type="scientific">Aspergillus puulaauensis</name>
    <dbReference type="NCBI Taxonomy" id="1220207"/>
    <lineage>
        <taxon>Eukaryota</taxon>
        <taxon>Fungi</taxon>
        <taxon>Dikarya</taxon>
        <taxon>Ascomycota</taxon>
        <taxon>Pezizomycotina</taxon>
        <taxon>Eurotiomycetes</taxon>
        <taxon>Eurotiomycetidae</taxon>
        <taxon>Eurotiales</taxon>
        <taxon>Aspergillaceae</taxon>
        <taxon>Aspergillus</taxon>
    </lineage>
</organism>
<dbReference type="OrthoDB" id="1069523at2759"/>
<proteinExistence type="inferred from homology"/>
<evidence type="ECO:0000256" key="4">
    <source>
        <dbReference type="ARBA" id="ARBA00023004"/>
    </source>
</evidence>
<sequence length="563" mass="63447">MAHLYELANFVDAPYNNGWKEGDQAKYPNTPAFQGFNQPCRIEGEIADLQVDGMIPKEINGTFYRIQPDHRYPPSYEEDIHFSGDGSITAIRIQDGHVDFKQRYARTDRFLAETAARTSLFGKYRNPHTDSEAVKGVIRTVANTNIIFWRGMLLATKEDGPPYALDPVTLETIGRYDFEGQVRSPTFTAHPKFDPETGEMICFGYEAGGNGSDGSCDIVVYTIGADGKKTEEAWYKSPFCGMIHDCGISKNYLVLPMTPLKCSVDRLKSGGNHWAWDPQESQWYGIVPRRGGKPEDIVWLRAENGEISPRLFHIPILRRCAAFHGHVAGCYENEDGHIVFDITVSDGNVFFFFPPDEEQTSNLAARNRLQSVTHRWVFDPKSESGSYVQPEIRWNTNGEFSRIDDRFVTKMYNHFWQACIDGSREYDAAECGPPAGGLFNCLGHLTWDGQKEDVLWAGPRATFQEPTFIPKRNGGEGEGWIIALVNRLDVLRNDIVIVDALHVAKGPVAVIHLPLKLKLGLHGNFVDHRDILAWQQRRAPGGDVGPVQPAQKPLEWQLEFLKD</sequence>
<feature type="binding site" evidence="5">
    <location>
        <position position="326"/>
    </location>
    <ligand>
        <name>Fe cation</name>
        <dbReference type="ChEBI" id="CHEBI:24875"/>
        <note>catalytic</note>
    </ligand>
</feature>
<dbReference type="Pfam" id="PF03055">
    <property type="entry name" value="RPE65"/>
    <property type="match status" value="1"/>
</dbReference>
<evidence type="ECO:0000313" key="6">
    <source>
        <dbReference type="EMBL" id="BCS27703.1"/>
    </source>
</evidence>
<dbReference type="InterPro" id="IPR004294">
    <property type="entry name" value="Carotenoid_Oase"/>
</dbReference>
<comment type="cofactor">
    <cofactor evidence="5">
        <name>Fe(2+)</name>
        <dbReference type="ChEBI" id="CHEBI:29033"/>
    </cofactor>
    <text evidence="5">Binds 1 Fe(2+) ion per subunit.</text>
</comment>
<comment type="similarity">
    <text evidence="1">Belongs to the carotenoid oxygenase family.</text>
</comment>
<evidence type="ECO:0000256" key="2">
    <source>
        <dbReference type="ARBA" id="ARBA00022723"/>
    </source>
</evidence>
<reference evidence="6" key="1">
    <citation type="submission" date="2021-01" db="EMBL/GenBank/DDBJ databases">
        <authorList>
            <consortium name="Aspergillus puulaauensis MK2 genome sequencing consortium"/>
            <person name="Kazuki M."/>
            <person name="Futagami T."/>
        </authorList>
    </citation>
    <scope>NUCLEOTIDE SEQUENCE</scope>
    <source>
        <strain evidence="6">MK2</strain>
    </source>
</reference>
<evidence type="ECO:0000313" key="7">
    <source>
        <dbReference type="Proteomes" id="UP000654913"/>
    </source>
</evidence>
<evidence type="ECO:0000256" key="1">
    <source>
        <dbReference type="ARBA" id="ARBA00006787"/>
    </source>
</evidence>
<dbReference type="KEGG" id="apuu:APUU_60751S"/>
<dbReference type="GeneID" id="64977708"/>
<keyword evidence="7" id="KW-1185">Reference proteome</keyword>
<dbReference type="SUPFAM" id="SSF50998">
    <property type="entry name" value="Quinoprotein alcohol dehydrogenase-like"/>
    <property type="match status" value="1"/>
</dbReference>
<gene>
    <name evidence="6" type="ORF">APUU_60751S</name>
</gene>
<evidence type="ECO:0000256" key="5">
    <source>
        <dbReference type="PIRSR" id="PIRSR604294-1"/>
    </source>
</evidence>
<protein>
    <recommendedName>
        <fullName evidence="8">Carotenoid oxygenase</fullName>
    </recommendedName>
</protein>
<name>A0A7R7XVL4_9EURO</name>
<dbReference type="EMBL" id="AP024448">
    <property type="protein sequence ID" value="BCS27703.1"/>
    <property type="molecule type" value="Genomic_DNA"/>
</dbReference>
<dbReference type="AlphaFoldDB" id="A0A7R7XVL4"/>
<dbReference type="RefSeq" id="XP_041559897.1">
    <property type="nucleotide sequence ID" value="XM_041694026.1"/>
</dbReference>
<accession>A0A7R7XVL4</accession>
<feature type="binding site" evidence="5">
    <location>
        <position position="190"/>
    </location>
    <ligand>
        <name>Fe cation</name>
        <dbReference type="ChEBI" id="CHEBI:24875"/>
        <note>catalytic</note>
    </ligand>
</feature>
<evidence type="ECO:0000256" key="3">
    <source>
        <dbReference type="ARBA" id="ARBA00023002"/>
    </source>
</evidence>
<keyword evidence="4 5" id="KW-0408">Iron</keyword>
<dbReference type="GO" id="GO:0046872">
    <property type="term" value="F:metal ion binding"/>
    <property type="evidence" value="ECO:0007669"/>
    <property type="project" value="UniProtKB-KW"/>
</dbReference>
<dbReference type="PANTHER" id="PTHR10543:SF89">
    <property type="entry name" value="CAROTENOID 9,10(9',10')-CLEAVAGE DIOXYGENASE 1"/>
    <property type="match status" value="1"/>
</dbReference>
<feature type="binding site" evidence="5">
    <location>
        <position position="244"/>
    </location>
    <ligand>
        <name>Fe cation</name>
        <dbReference type="ChEBI" id="CHEBI:24875"/>
        <note>catalytic</note>
    </ligand>
</feature>
<keyword evidence="2 5" id="KW-0479">Metal-binding</keyword>
<keyword evidence="3" id="KW-0560">Oxidoreductase</keyword>
<feature type="binding site" evidence="5">
    <location>
        <position position="522"/>
    </location>
    <ligand>
        <name>Fe cation</name>
        <dbReference type="ChEBI" id="CHEBI:24875"/>
        <note>catalytic</note>
    </ligand>
</feature>
<evidence type="ECO:0008006" key="8">
    <source>
        <dbReference type="Google" id="ProtNLM"/>
    </source>
</evidence>
<dbReference type="GO" id="GO:0010436">
    <property type="term" value="F:carotenoid dioxygenase activity"/>
    <property type="evidence" value="ECO:0007669"/>
    <property type="project" value="TreeGrafter"/>
</dbReference>